<reference evidence="8" key="1">
    <citation type="submission" date="2016-11" db="EMBL/GenBank/DDBJ databases">
        <authorList>
            <person name="Varghese N."/>
            <person name="Submissions S."/>
        </authorList>
    </citation>
    <scope>NUCLEOTIDE SEQUENCE [LARGE SCALE GENOMIC DNA]</scope>
    <source>
        <strain evidence="8">YR203</strain>
    </source>
</reference>
<name>A0A1M5DMH9_9FLAO</name>
<dbReference type="PANTHER" id="PTHR12302">
    <property type="entry name" value="EBNA2 BINDING PROTEIN P100"/>
    <property type="match status" value="1"/>
</dbReference>
<keyword evidence="5" id="KW-0732">Signal</keyword>
<dbReference type="PROSITE" id="PS01123">
    <property type="entry name" value="TNASE_1"/>
    <property type="match status" value="1"/>
</dbReference>
<dbReference type="GO" id="GO:0016787">
    <property type="term" value="F:hydrolase activity"/>
    <property type="evidence" value="ECO:0007669"/>
    <property type="project" value="UniProtKB-KW"/>
</dbReference>
<evidence type="ECO:0000256" key="3">
    <source>
        <dbReference type="ARBA" id="ARBA00022801"/>
    </source>
</evidence>
<sequence>MRIFLCALLCLPLSFFSQTLAKVVGISDGDTITVLLDGNIQKKLRLAEVDCPEKRQPFGKNAKQFTSDQVFAKQIRFAEMKKDRYGRSVAKVYYDNGKYLSEEIIKAGYGWWYYSYSKDKNLGKIQDTAKNKKLGLWQDKKAVSPWEFRKEQRENAKKKRLQKQMELLR</sequence>
<dbReference type="InterPro" id="IPR035437">
    <property type="entry name" value="SNase_OB-fold_sf"/>
</dbReference>
<keyword evidence="3" id="KW-0378">Hydrolase</keyword>
<evidence type="ECO:0000256" key="1">
    <source>
        <dbReference type="ARBA" id="ARBA00022722"/>
    </source>
</evidence>
<evidence type="ECO:0000256" key="5">
    <source>
        <dbReference type="SAM" id="SignalP"/>
    </source>
</evidence>
<dbReference type="GO" id="GO:0003676">
    <property type="term" value="F:nucleic acid binding"/>
    <property type="evidence" value="ECO:0007669"/>
    <property type="project" value="InterPro"/>
</dbReference>
<dbReference type="EMBL" id="FQVE01000003">
    <property type="protein sequence ID" value="SHF68160.1"/>
    <property type="molecule type" value="Genomic_DNA"/>
</dbReference>
<dbReference type="PROSITE" id="PS50830">
    <property type="entry name" value="TNASE_3"/>
    <property type="match status" value="1"/>
</dbReference>
<feature type="signal peptide" evidence="5">
    <location>
        <begin position="1"/>
        <end position="21"/>
    </location>
</feature>
<dbReference type="PANTHER" id="PTHR12302:SF3">
    <property type="entry name" value="SERINE_THREONINE-PROTEIN KINASE 31"/>
    <property type="match status" value="1"/>
</dbReference>
<accession>A0A1M5DMH9</accession>
<evidence type="ECO:0000256" key="2">
    <source>
        <dbReference type="ARBA" id="ARBA00022759"/>
    </source>
</evidence>
<evidence type="ECO:0000313" key="7">
    <source>
        <dbReference type="EMBL" id="SHF68160.1"/>
    </source>
</evidence>
<feature type="region of interest" description="Disordered" evidence="4">
    <location>
        <begin position="148"/>
        <end position="169"/>
    </location>
</feature>
<dbReference type="SMART" id="SM00318">
    <property type="entry name" value="SNc"/>
    <property type="match status" value="1"/>
</dbReference>
<dbReference type="InterPro" id="IPR002071">
    <property type="entry name" value="Thermonucl_AS"/>
</dbReference>
<dbReference type="Pfam" id="PF00565">
    <property type="entry name" value="SNase"/>
    <property type="match status" value="1"/>
</dbReference>
<dbReference type="PROSITE" id="PS01284">
    <property type="entry name" value="TNASE_2"/>
    <property type="match status" value="1"/>
</dbReference>
<proteinExistence type="predicted"/>
<dbReference type="RefSeq" id="WP_073174040.1">
    <property type="nucleotide sequence ID" value="NZ_FQVE01000003.1"/>
</dbReference>
<dbReference type="Gene3D" id="2.40.50.90">
    <property type="match status" value="1"/>
</dbReference>
<keyword evidence="1" id="KW-0540">Nuclease</keyword>
<gene>
    <name evidence="7" type="ORF">SAMN02787073_2653</name>
</gene>
<dbReference type="Proteomes" id="UP000184108">
    <property type="component" value="Unassembled WGS sequence"/>
</dbReference>
<dbReference type="AlphaFoldDB" id="A0A1M5DMH9"/>
<evidence type="ECO:0000259" key="6">
    <source>
        <dbReference type="PROSITE" id="PS50830"/>
    </source>
</evidence>
<dbReference type="SUPFAM" id="SSF50199">
    <property type="entry name" value="Staphylococcal nuclease"/>
    <property type="match status" value="1"/>
</dbReference>
<evidence type="ECO:0000313" key="8">
    <source>
        <dbReference type="Proteomes" id="UP000184108"/>
    </source>
</evidence>
<dbReference type="InterPro" id="IPR016071">
    <property type="entry name" value="Staphylococal_nuclease_OB-fold"/>
</dbReference>
<feature type="chain" id="PRO_5012928733" evidence="5">
    <location>
        <begin position="22"/>
        <end position="169"/>
    </location>
</feature>
<evidence type="ECO:0000256" key="4">
    <source>
        <dbReference type="SAM" id="MobiDB-lite"/>
    </source>
</evidence>
<keyword evidence="2 7" id="KW-0255">Endonuclease</keyword>
<protein>
    <submittedName>
        <fullName evidence="7">Endonuclease YncB, thermonuclease family</fullName>
    </submittedName>
</protein>
<organism evidence="7 8">
    <name type="scientific">Chryseobacterium vrystaatense</name>
    <dbReference type="NCBI Taxonomy" id="307480"/>
    <lineage>
        <taxon>Bacteria</taxon>
        <taxon>Pseudomonadati</taxon>
        <taxon>Bacteroidota</taxon>
        <taxon>Flavobacteriia</taxon>
        <taxon>Flavobacteriales</taxon>
        <taxon>Weeksellaceae</taxon>
        <taxon>Chryseobacterium group</taxon>
        <taxon>Chryseobacterium</taxon>
    </lineage>
</organism>
<feature type="domain" description="TNase-like" evidence="6">
    <location>
        <begin position="17"/>
        <end position="139"/>
    </location>
</feature>
<dbReference type="GO" id="GO:0004519">
    <property type="term" value="F:endonuclease activity"/>
    <property type="evidence" value="ECO:0007669"/>
    <property type="project" value="UniProtKB-KW"/>
</dbReference>